<dbReference type="RefSeq" id="WP_189458570.1">
    <property type="nucleotide sequence ID" value="NZ_BMYO01000001.1"/>
</dbReference>
<evidence type="ECO:0000313" key="3">
    <source>
        <dbReference type="EMBL" id="GHD57033.1"/>
    </source>
</evidence>
<comment type="function">
    <text evidence="2">Catalyzes a mechanistically unusual reaction, the ATP-dependent insertion of CO2 between the N7 and N8 nitrogen atoms of 7,8-diaminopelargonic acid (DAPA, also called 7,8-diammoniononanoate) to form a ureido ring.</text>
</comment>
<keyword evidence="4" id="KW-1185">Reference proteome</keyword>
<comment type="cofactor">
    <cofactor evidence="2">
        <name>Mg(2+)</name>
        <dbReference type="ChEBI" id="CHEBI:18420"/>
    </cofactor>
</comment>
<feature type="binding site" evidence="2">
    <location>
        <begin position="12"/>
        <end position="17"/>
    </location>
    <ligand>
        <name>ATP</name>
        <dbReference type="ChEBI" id="CHEBI:30616"/>
    </ligand>
</feature>
<dbReference type="CDD" id="cd03109">
    <property type="entry name" value="DTBS"/>
    <property type="match status" value="1"/>
</dbReference>
<dbReference type="NCBIfam" id="TIGR00347">
    <property type="entry name" value="bioD"/>
    <property type="match status" value="1"/>
</dbReference>
<comment type="caution">
    <text evidence="2">Lacks conserved residue(s) required for the propagation of feature annotation.</text>
</comment>
<proteinExistence type="inferred from homology"/>
<comment type="subcellular location">
    <subcellularLocation>
        <location evidence="2">Cytoplasm</location>
    </subcellularLocation>
</comment>
<keyword evidence="2" id="KW-0479">Metal-binding</keyword>
<comment type="caution">
    <text evidence="3">The sequence shown here is derived from an EMBL/GenBank/DDBJ whole genome shotgun (WGS) entry which is preliminary data.</text>
</comment>
<feature type="binding site" evidence="2">
    <location>
        <begin position="115"/>
        <end position="118"/>
    </location>
    <ligand>
        <name>ATP</name>
        <dbReference type="ChEBI" id="CHEBI:30616"/>
    </ligand>
</feature>
<feature type="binding site" evidence="2">
    <location>
        <position position="54"/>
    </location>
    <ligand>
        <name>ATP</name>
        <dbReference type="ChEBI" id="CHEBI:30616"/>
    </ligand>
</feature>
<dbReference type="InterPro" id="IPR027417">
    <property type="entry name" value="P-loop_NTPase"/>
</dbReference>
<dbReference type="Gene3D" id="3.40.50.300">
    <property type="entry name" value="P-loop containing nucleotide triphosphate hydrolases"/>
    <property type="match status" value="1"/>
</dbReference>
<dbReference type="HAMAP" id="MF_00336">
    <property type="entry name" value="BioD"/>
    <property type="match status" value="1"/>
</dbReference>
<dbReference type="PIRSF" id="PIRSF006755">
    <property type="entry name" value="DTB_synth"/>
    <property type="match status" value="1"/>
</dbReference>
<feature type="binding site" evidence="2">
    <location>
        <position position="54"/>
    </location>
    <ligand>
        <name>Mg(2+)</name>
        <dbReference type="ChEBI" id="CHEBI:18420"/>
    </ligand>
</feature>
<dbReference type="PANTHER" id="PTHR43210:SF5">
    <property type="entry name" value="DETHIOBIOTIN SYNTHETASE"/>
    <property type="match status" value="1"/>
</dbReference>
<protein>
    <recommendedName>
        <fullName evidence="2">ATP-dependent dethiobiotin synthetase BioD</fullName>
        <ecNumber evidence="2">6.3.3.3</ecNumber>
    </recommendedName>
    <alternativeName>
        <fullName evidence="2">DTB synthetase</fullName>
        <shortName evidence="2">DTBS</shortName>
    </alternativeName>
    <alternativeName>
        <fullName evidence="2">Dethiobiotin synthase</fullName>
    </alternativeName>
</protein>
<feature type="binding site" evidence="2">
    <location>
        <position position="115"/>
    </location>
    <ligand>
        <name>Mg(2+)</name>
        <dbReference type="ChEBI" id="CHEBI:18420"/>
    </ligand>
</feature>
<dbReference type="EMBL" id="BMYO01000001">
    <property type="protein sequence ID" value="GHD57033.1"/>
    <property type="molecule type" value="Genomic_DNA"/>
</dbReference>
<dbReference type="Pfam" id="PF13500">
    <property type="entry name" value="AAA_26"/>
    <property type="match status" value="1"/>
</dbReference>
<comment type="similarity">
    <text evidence="2">Belongs to the dethiobiotin synthetase family.</text>
</comment>
<feature type="active site" evidence="2">
    <location>
        <position position="37"/>
    </location>
</feature>
<dbReference type="InterPro" id="IPR004472">
    <property type="entry name" value="DTB_synth_BioD"/>
</dbReference>
<evidence type="ECO:0000313" key="4">
    <source>
        <dbReference type="Proteomes" id="UP000604737"/>
    </source>
</evidence>
<comment type="pathway">
    <text evidence="2">Cofactor biosynthesis; biotin biosynthesis; biotin from 7,8-diaminononanoate: step 1/2.</text>
</comment>
<comment type="catalytic activity">
    <reaction evidence="2">
        <text>(7R,8S)-7,8-diammoniononanoate + CO2 + ATP = (4R,5S)-dethiobiotin + ADP + phosphate + 3 H(+)</text>
        <dbReference type="Rhea" id="RHEA:15805"/>
        <dbReference type="ChEBI" id="CHEBI:15378"/>
        <dbReference type="ChEBI" id="CHEBI:16526"/>
        <dbReference type="ChEBI" id="CHEBI:30616"/>
        <dbReference type="ChEBI" id="CHEBI:43474"/>
        <dbReference type="ChEBI" id="CHEBI:149469"/>
        <dbReference type="ChEBI" id="CHEBI:149473"/>
        <dbReference type="ChEBI" id="CHEBI:456216"/>
        <dbReference type="EC" id="6.3.3.3"/>
    </reaction>
</comment>
<keyword evidence="2" id="KW-0963">Cytoplasm</keyword>
<evidence type="ECO:0000256" key="1">
    <source>
        <dbReference type="ARBA" id="ARBA00022756"/>
    </source>
</evidence>
<dbReference type="EC" id="6.3.3.3" evidence="2"/>
<organism evidence="3 4">
    <name type="scientific">Jeongeupia chitinilytica</name>
    <dbReference type="NCBI Taxonomy" id="1041641"/>
    <lineage>
        <taxon>Bacteria</taxon>
        <taxon>Pseudomonadati</taxon>
        <taxon>Pseudomonadota</taxon>
        <taxon>Betaproteobacteria</taxon>
        <taxon>Neisseriales</taxon>
        <taxon>Chitinibacteraceae</taxon>
        <taxon>Jeongeupia</taxon>
    </lineage>
</organism>
<feature type="binding site" evidence="2">
    <location>
        <position position="16"/>
    </location>
    <ligand>
        <name>Mg(2+)</name>
        <dbReference type="ChEBI" id="CHEBI:18420"/>
    </ligand>
</feature>
<keyword evidence="2" id="KW-0460">Magnesium</keyword>
<keyword evidence="2" id="KW-0547">Nucleotide-binding</keyword>
<accession>A0ABQ3GZ74</accession>
<dbReference type="SUPFAM" id="SSF52540">
    <property type="entry name" value="P-loop containing nucleoside triphosphate hydrolases"/>
    <property type="match status" value="1"/>
</dbReference>
<feature type="binding site" evidence="2">
    <location>
        <position position="41"/>
    </location>
    <ligand>
        <name>substrate</name>
    </ligand>
</feature>
<keyword evidence="2" id="KW-0436">Ligase</keyword>
<reference evidence="4" key="1">
    <citation type="journal article" date="2019" name="Int. J. Syst. Evol. Microbiol.">
        <title>The Global Catalogue of Microorganisms (GCM) 10K type strain sequencing project: providing services to taxonomists for standard genome sequencing and annotation.</title>
        <authorList>
            <consortium name="The Broad Institute Genomics Platform"/>
            <consortium name="The Broad Institute Genome Sequencing Center for Infectious Disease"/>
            <person name="Wu L."/>
            <person name="Ma J."/>
        </authorList>
    </citation>
    <scope>NUCLEOTIDE SEQUENCE [LARGE SCALE GENOMIC DNA]</scope>
    <source>
        <strain evidence="4">KCTC 23701</strain>
    </source>
</reference>
<feature type="binding site" evidence="2">
    <location>
        <begin position="175"/>
        <end position="176"/>
    </location>
    <ligand>
        <name>ATP</name>
        <dbReference type="ChEBI" id="CHEBI:30616"/>
    </ligand>
</feature>
<gene>
    <name evidence="2 3" type="primary">bioD</name>
    <name evidence="3" type="ORF">GCM10007350_05110</name>
</gene>
<keyword evidence="1 2" id="KW-0093">Biotin biosynthesis</keyword>
<comment type="subunit">
    <text evidence="2">Homodimer.</text>
</comment>
<dbReference type="Proteomes" id="UP000604737">
    <property type="component" value="Unassembled WGS sequence"/>
</dbReference>
<name>A0ABQ3GZ74_9NEIS</name>
<sequence length="224" mass="23338">MNTFFITGTDTDVGKTVATCQLLRGFAAHGLRAVAMKPVASGCTTVDGELVNADVEAHRAAGNVPVPDELASPYRFAPPISPHLAAREAGITVSLDHLAACAAQLQTLTDVLLIEGAGGWHAPLTDEADMQVLAQRLNAPVILVVGMRLGCLNHALLSANAVAAAGLPLAGWIANRIDPNMDRYADNLDWLKRYLPAPMLGEIAHTPDAAGGTLDTPAVAQLIA</sequence>
<evidence type="ECO:0000256" key="2">
    <source>
        <dbReference type="HAMAP-Rule" id="MF_00336"/>
    </source>
</evidence>
<dbReference type="PANTHER" id="PTHR43210">
    <property type="entry name" value="DETHIOBIOTIN SYNTHETASE"/>
    <property type="match status" value="1"/>
</dbReference>
<keyword evidence="2" id="KW-0067">ATP-binding</keyword>